<dbReference type="Proteomes" id="UP000275232">
    <property type="component" value="Unassembled WGS sequence"/>
</dbReference>
<dbReference type="PANTHER" id="PTHR14097:SF7">
    <property type="entry name" value="OXIDOREDUCTASE HTATIP2"/>
    <property type="match status" value="1"/>
</dbReference>
<dbReference type="EMBL" id="RPFZ01000001">
    <property type="protein sequence ID" value="RPF72847.1"/>
    <property type="molecule type" value="Genomic_DNA"/>
</dbReference>
<dbReference type="InterPro" id="IPR036291">
    <property type="entry name" value="NAD(P)-bd_dom_sf"/>
</dbReference>
<name>A0A3N5CVN1_9SPHN</name>
<evidence type="ECO:0000259" key="1">
    <source>
        <dbReference type="Pfam" id="PF13460"/>
    </source>
</evidence>
<comment type="caution">
    <text evidence="2">The sequence shown here is derived from an EMBL/GenBank/DDBJ whole genome shotgun (WGS) entry which is preliminary data.</text>
</comment>
<accession>A0A3N5CVN1</accession>
<dbReference type="Pfam" id="PF13460">
    <property type="entry name" value="NAD_binding_10"/>
    <property type="match status" value="1"/>
</dbReference>
<evidence type="ECO:0000313" key="2">
    <source>
        <dbReference type="EMBL" id="RPF72847.1"/>
    </source>
</evidence>
<dbReference type="OrthoDB" id="9798632at2"/>
<gene>
    <name evidence="2" type="ORF">EG799_12595</name>
</gene>
<protein>
    <submittedName>
        <fullName evidence="2">NAD-dependent epimerase/dehydratase family protein</fullName>
    </submittedName>
</protein>
<dbReference type="AlphaFoldDB" id="A0A3N5CVN1"/>
<organism evidence="2 3">
    <name type="scientific">Aurantiacibacter spongiae</name>
    <dbReference type="NCBI Taxonomy" id="2488860"/>
    <lineage>
        <taxon>Bacteria</taxon>
        <taxon>Pseudomonadati</taxon>
        <taxon>Pseudomonadota</taxon>
        <taxon>Alphaproteobacteria</taxon>
        <taxon>Sphingomonadales</taxon>
        <taxon>Erythrobacteraceae</taxon>
        <taxon>Aurantiacibacter</taxon>
    </lineage>
</organism>
<keyword evidence="3" id="KW-1185">Reference proteome</keyword>
<dbReference type="InterPro" id="IPR016040">
    <property type="entry name" value="NAD(P)-bd_dom"/>
</dbReference>
<sequence length="235" mass="25280">MSDFGRVLLVGATGLVGRAILTRSIDLPKIRLQALARREIPLPRGARMELVLADAEDWPAIIATLQPDAVICALGTTRTKAGSREAFRAVDHDLVMDVANAAKANEATHFVMVSAAGADAASRNFYLRTKGETEEAVRALKFSRLDILRPGLLRGRRAGDRRPLESLAQLAAPIVDPFLRGGRARYRSIPTETVAKAALQGASAKARGSFVHANDGIARLARDLDRRMASTPHSG</sequence>
<proteinExistence type="predicted"/>
<dbReference type="Gene3D" id="3.40.50.720">
    <property type="entry name" value="NAD(P)-binding Rossmann-like Domain"/>
    <property type="match status" value="1"/>
</dbReference>
<feature type="domain" description="NAD(P)-binding" evidence="1">
    <location>
        <begin position="11"/>
        <end position="164"/>
    </location>
</feature>
<reference evidence="2 3" key="1">
    <citation type="submission" date="2018-11" db="EMBL/GenBank/DDBJ databases">
        <title>Erythrobacter spongiae sp. nov., isolated from a marine sponge.</title>
        <authorList>
            <person name="Zhuang L."/>
            <person name="Luo L."/>
        </authorList>
    </citation>
    <scope>NUCLEOTIDE SEQUENCE [LARGE SCALE GENOMIC DNA]</scope>
    <source>
        <strain evidence="2 3">HN-E23</strain>
    </source>
</reference>
<dbReference type="SUPFAM" id="SSF51735">
    <property type="entry name" value="NAD(P)-binding Rossmann-fold domains"/>
    <property type="match status" value="1"/>
</dbReference>
<evidence type="ECO:0000313" key="3">
    <source>
        <dbReference type="Proteomes" id="UP000275232"/>
    </source>
</evidence>
<dbReference type="PANTHER" id="PTHR14097">
    <property type="entry name" value="OXIDOREDUCTASE HTATIP2"/>
    <property type="match status" value="1"/>
</dbReference>